<evidence type="ECO:0000256" key="4">
    <source>
        <dbReference type="ARBA" id="ARBA00013244"/>
    </source>
</evidence>
<evidence type="ECO:0000313" key="14">
    <source>
        <dbReference type="EMBL" id="XAY07187.1"/>
    </source>
</evidence>
<keyword evidence="6 11" id="KW-0808">Transferase</keyword>
<dbReference type="GO" id="GO:0051701">
    <property type="term" value="P:biological process involved in interaction with host"/>
    <property type="evidence" value="ECO:0007669"/>
    <property type="project" value="TreeGrafter"/>
</dbReference>
<feature type="domain" description="O-acyltransferase WSD1 C-terminal" evidence="13">
    <location>
        <begin position="315"/>
        <end position="459"/>
    </location>
</feature>
<keyword evidence="9 11" id="KW-0012">Acyltransferase</keyword>
<sequence length="464" mass="49396">MAQELSAADRSSLSAEQGPITMAIGGVMVFEGGRAFQQEVLLERVSSRLHLIPKYRKRLQAPAPGVLNPVWVDDRGFDLSYHLRRASLPGPASDASPAEQLSAVIGAEMSRRLDRTRPLWELTVIDGLPAGRVALLTKMHHALVDGMGAVDIGTVLLDPTPEPLVIPPPDQPWAPEAYDRRRHLTKLGLSPAMQAGRMVFDSIDRARNPRAPLKMANDLLKATELVTELARQRPAAPMTPLNEAIGPNRRYALHRARLTDVKGAAKAAGGTINDAILSVVAGTLRRYLEDAGVDVRSSPVALIPVSVRKPGEEGGNRISTVLIDLPVHEADPAERIRIINAAMLEIKDSAAVRAGALAVAASGWAPPLVSSGLARAMGGVRAFNLVVSNVPGPQTTFFMNGSKLLEVYPCVPLNPSNQGLNVGVISYDGGMGFGLMADRDLDPPLAVAAAHLRTAVDELTATVA</sequence>
<dbReference type="GO" id="GO:0071731">
    <property type="term" value="P:response to nitric oxide"/>
    <property type="evidence" value="ECO:0007669"/>
    <property type="project" value="TreeGrafter"/>
</dbReference>
<comment type="catalytic activity">
    <reaction evidence="10 11">
        <text>an acyl-CoA + a 1,2-diacyl-sn-glycerol = a triacyl-sn-glycerol + CoA</text>
        <dbReference type="Rhea" id="RHEA:10868"/>
        <dbReference type="ChEBI" id="CHEBI:17815"/>
        <dbReference type="ChEBI" id="CHEBI:57287"/>
        <dbReference type="ChEBI" id="CHEBI:58342"/>
        <dbReference type="ChEBI" id="CHEBI:64615"/>
        <dbReference type="EC" id="2.3.1.20"/>
    </reaction>
</comment>
<evidence type="ECO:0000259" key="13">
    <source>
        <dbReference type="Pfam" id="PF06974"/>
    </source>
</evidence>
<dbReference type="SUPFAM" id="SSF52777">
    <property type="entry name" value="CoA-dependent acyltransferases"/>
    <property type="match status" value="2"/>
</dbReference>
<comment type="pathway">
    <text evidence="1 11">Glycerolipid metabolism; triacylglycerol biosynthesis.</text>
</comment>
<dbReference type="EC" id="2.3.1.20" evidence="4 11"/>
<dbReference type="PANTHER" id="PTHR31650">
    <property type="entry name" value="O-ACYLTRANSFERASE (WSD1-LIKE) FAMILY PROTEIN"/>
    <property type="match status" value="1"/>
</dbReference>
<dbReference type="InterPro" id="IPR009721">
    <property type="entry name" value="O-acyltransferase_WSD1_C"/>
</dbReference>
<dbReference type="InterPro" id="IPR023213">
    <property type="entry name" value="CAT-like_dom_sf"/>
</dbReference>
<protein>
    <recommendedName>
        <fullName evidence="4 11">Diacylglycerol O-acyltransferase</fullName>
        <ecNumber evidence="4 11">2.3.1.20</ecNumber>
    </recommendedName>
</protein>
<dbReference type="InterPro" id="IPR004255">
    <property type="entry name" value="O-acyltransferase_WSD1_N"/>
</dbReference>
<dbReference type="Pfam" id="PF03007">
    <property type="entry name" value="WS_DGAT_cat"/>
    <property type="match status" value="1"/>
</dbReference>
<organism evidence="14">
    <name type="scientific">Paraconexibacter sp. AEG42_29</name>
    <dbReference type="NCBI Taxonomy" id="2997339"/>
    <lineage>
        <taxon>Bacteria</taxon>
        <taxon>Bacillati</taxon>
        <taxon>Actinomycetota</taxon>
        <taxon>Thermoleophilia</taxon>
        <taxon>Solirubrobacterales</taxon>
        <taxon>Paraconexibacteraceae</taxon>
        <taxon>Paraconexibacter</taxon>
    </lineage>
</organism>
<evidence type="ECO:0000259" key="12">
    <source>
        <dbReference type="Pfam" id="PF03007"/>
    </source>
</evidence>
<dbReference type="InterPro" id="IPR014292">
    <property type="entry name" value="Acyl_transf_WS/DGAT"/>
</dbReference>
<dbReference type="RefSeq" id="WP_354698392.1">
    <property type="nucleotide sequence ID" value="NZ_CP114014.1"/>
</dbReference>
<comment type="similarity">
    <text evidence="3 11">Belongs to the long-chain O-acyltransferase family.</text>
</comment>
<evidence type="ECO:0000256" key="9">
    <source>
        <dbReference type="ARBA" id="ARBA00023315"/>
    </source>
</evidence>
<dbReference type="GO" id="GO:0005886">
    <property type="term" value="C:plasma membrane"/>
    <property type="evidence" value="ECO:0007669"/>
    <property type="project" value="TreeGrafter"/>
</dbReference>
<proteinExistence type="inferred from homology"/>
<feature type="domain" description="O-acyltransferase WSD1-like N-terminal" evidence="12">
    <location>
        <begin position="5"/>
        <end position="275"/>
    </location>
</feature>
<evidence type="ECO:0000256" key="1">
    <source>
        <dbReference type="ARBA" id="ARBA00004771"/>
    </source>
</evidence>
<dbReference type="GO" id="GO:0019432">
    <property type="term" value="P:triglyceride biosynthetic process"/>
    <property type="evidence" value="ECO:0007669"/>
    <property type="project" value="TreeGrafter"/>
</dbReference>
<keyword evidence="5 11" id="KW-0444">Lipid biosynthesis</keyword>
<dbReference type="EMBL" id="CP114014">
    <property type="protein sequence ID" value="XAY07187.1"/>
    <property type="molecule type" value="Genomic_DNA"/>
</dbReference>
<reference evidence="14" key="1">
    <citation type="submission" date="2022-12" db="EMBL/GenBank/DDBJ databases">
        <title>Paraconexibacter alkalitolerans sp. nov. and Baekduia alba sp. nov., isolated from soil and emended description of the genera Paraconexibacter (Chun et al., 2020) and Baekduia (An et al., 2020).</title>
        <authorList>
            <person name="Vieira S."/>
            <person name="Huber K.J."/>
            <person name="Geppert A."/>
            <person name="Wolf J."/>
            <person name="Neumann-Schaal M."/>
            <person name="Muesken M."/>
            <person name="Overmann J."/>
        </authorList>
    </citation>
    <scope>NUCLEOTIDE SEQUENCE</scope>
    <source>
        <strain evidence="14">AEG42_29</strain>
    </source>
</reference>
<comment type="pathway">
    <text evidence="2">Lipid metabolism.</text>
</comment>
<dbReference type="InterPro" id="IPR045034">
    <property type="entry name" value="O-acyltransferase_WSD1-like"/>
</dbReference>
<evidence type="ECO:0000256" key="11">
    <source>
        <dbReference type="RuleBase" id="RU361241"/>
    </source>
</evidence>
<evidence type="ECO:0000256" key="5">
    <source>
        <dbReference type="ARBA" id="ARBA00022516"/>
    </source>
</evidence>
<evidence type="ECO:0000256" key="7">
    <source>
        <dbReference type="ARBA" id="ARBA00022798"/>
    </source>
</evidence>
<dbReference type="PANTHER" id="PTHR31650:SF1">
    <property type="entry name" value="WAX ESTER SYNTHASE_DIACYLGLYCEROL ACYLTRANSFERASE 4-RELATED"/>
    <property type="match status" value="1"/>
</dbReference>
<gene>
    <name evidence="14" type="ORF">DSM112329_04067</name>
</gene>
<evidence type="ECO:0000256" key="6">
    <source>
        <dbReference type="ARBA" id="ARBA00022679"/>
    </source>
</evidence>
<evidence type="ECO:0000256" key="2">
    <source>
        <dbReference type="ARBA" id="ARBA00005189"/>
    </source>
</evidence>
<dbReference type="NCBIfam" id="TIGR02946">
    <property type="entry name" value="acyl_WS_DGAT"/>
    <property type="match status" value="1"/>
</dbReference>
<dbReference type="KEGG" id="parq:DSM112329_04067"/>
<dbReference type="AlphaFoldDB" id="A0AAU7B0D9"/>
<evidence type="ECO:0000256" key="10">
    <source>
        <dbReference type="ARBA" id="ARBA00048109"/>
    </source>
</evidence>
<keyword evidence="7 11" id="KW-0319">Glycerol metabolism</keyword>
<dbReference type="Gene3D" id="3.30.559.10">
    <property type="entry name" value="Chloramphenicol acetyltransferase-like domain"/>
    <property type="match status" value="1"/>
</dbReference>
<accession>A0AAU7B0D9</accession>
<dbReference type="GO" id="GO:0004144">
    <property type="term" value="F:diacylglycerol O-acyltransferase activity"/>
    <property type="evidence" value="ECO:0007669"/>
    <property type="project" value="UniProtKB-EC"/>
</dbReference>
<dbReference type="GO" id="GO:0006071">
    <property type="term" value="P:glycerol metabolic process"/>
    <property type="evidence" value="ECO:0007669"/>
    <property type="project" value="UniProtKB-KW"/>
</dbReference>
<evidence type="ECO:0000256" key="8">
    <source>
        <dbReference type="ARBA" id="ARBA00023098"/>
    </source>
</evidence>
<name>A0AAU7B0D9_9ACTN</name>
<dbReference type="GO" id="GO:0001666">
    <property type="term" value="P:response to hypoxia"/>
    <property type="evidence" value="ECO:0007669"/>
    <property type="project" value="TreeGrafter"/>
</dbReference>
<dbReference type="Pfam" id="PF06974">
    <property type="entry name" value="WS_DGAT_C"/>
    <property type="match status" value="1"/>
</dbReference>
<evidence type="ECO:0000256" key="3">
    <source>
        <dbReference type="ARBA" id="ARBA00009587"/>
    </source>
</evidence>
<keyword evidence="8 11" id="KW-0443">Lipid metabolism</keyword>